<dbReference type="SUPFAM" id="SSF64167">
    <property type="entry name" value="SurE-like"/>
    <property type="match status" value="1"/>
</dbReference>
<dbReference type="OrthoDB" id="202825at2759"/>
<dbReference type="GO" id="GO:0000932">
    <property type="term" value="C:P-body"/>
    <property type="evidence" value="ECO:0007669"/>
    <property type="project" value="TreeGrafter"/>
</dbReference>
<keyword evidence="4" id="KW-1185">Reference proteome</keyword>
<dbReference type="Pfam" id="PF01975">
    <property type="entry name" value="SurE"/>
    <property type="match status" value="1"/>
</dbReference>
<reference evidence="3 4" key="1">
    <citation type="submission" date="2017-03" db="EMBL/GenBank/DDBJ databases">
        <title>Widespread Adenine N6-methylation of Active Genes in Fungi.</title>
        <authorList>
            <consortium name="DOE Joint Genome Institute"/>
            <person name="Mondo S.J."/>
            <person name="Dannebaum R.O."/>
            <person name="Kuo R.C."/>
            <person name="Louie K.B."/>
            <person name="Bewick A.J."/>
            <person name="Labutti K."/>
            <person name="Haridas S."/>
            <person name="Kuo A."/>
            <person name="Salamov A."/>
            <person name="Ahrendt S.R."/>
            <person name="Lau R."/>
            <person name="Bowen B.P."/>
            <person name="Lipzen A."/>
            <person name="Sullivan W."/>
            <person name="Andreopoulos W.B."/>
            <person name="Clum A."/>
            <person name="Lindquist E."/>
            <person name="Daum C."/>
            <person name="Northen T.R."/>
            <person name="Ramamoorthy G."/>
            <person name="Schmitz R.J."/>
            <person name="Gryganskyi A."/>
            <person name="Culley D."/>
            <person name="Magnuson J."/>
            <person name="James T.Y."/>
            <person name="O'Malley M.A."/>
            <person name="Stajich J.E."/>
            <person name="Spatafora J.W."/>
            <person name="Visel A."/>
            <person name="Grigoriev I.V."/>
        </authorList>
    </citation>
    <scope>NUCLEOTIDE SEQUENCE [LARGE SCALE GENOMIC DNA]</scope>
    <source>
        <strain evidence="3 4">NRRL Y-17943</strain>
    </source>
</reference>
<dbReference type="RefSeq" id="XP_021870864.1">
    <property type="nucleotide sequence ID" value="XM_022018305.1"/>
</dbReference>
<dbReference type="GeneID" id="33560114"/>
<dbReference type="NCBIfam" id="TIGR00087">
    <property type="entry name" value="surE"/>
    <property type="match status" value="1"/>
</dbReference>
<feature type="domain" description="Survival protein SurE-like phosphatase/nucleotidase" evidence="2">
    <location>
        <begin position="13"/>
        <end position="250"/>
    </location>
</feature>
<sequence length="369" mass="39913">MPKLPVYGQRPCVLLTNDDGPPCTSSPNIYGFCRLLQERLGWDVRVVIPDCQKSWVGKAYAISEIISVSYFYPLAPDGLNGEICTQSRPLRDGESMEWVLLSGTPATCANIALHNLYPGEIDLVISGPNHGRNCSTAFALSSGTLGAALAAALSIPIPGPSTSSISLHEHHIPAIALSYGVVERPVPDITTRLAHEVSLEVIERLWENWGHEDQGEKLVQVYSINVPLVESQLQKDKRRICWTSMRRNAYGQLFKSTQLEPSLNWWKQKKLSDGSAASTTSSAGPGALPSDPATPVDTGQTPEQTKFHFAPAMAPLLTPSRDNLPFGTDAWAFAEGFIGVTPLRAEFAGLTDVSSIGGPDSYAGKEWSA</sequence>
<comment type="caution">
    <text evidence="3">The sequence shown here is derived from an EMBL/GenBank/DDBJ whole genome shotgun (WGS) entry which is preliminary data.</text>
</comment>
<dbReference type="Proteomes" id="UP000193218">
    <property type="component" value="Unassembled WGS sequence"/>
</dbReference>
<dbReference type="InterPro" id="IPR027746">
    <property type="entry name" value="TTL"/>
</dbReference>
<accession>A0A1Y1UI75</accession>
<organism evidence="3 4">
    <name type="scientific">Kockovaella imperatae</name>
    <dbReference type="NCBI Taxonomy" id="4999"/>
    <lineage>
        <taxon>Eukaryota</taxon>
        <taxon>Fungi</taxon>
        <taxon>Dikarya</taxon>
        <taxon>Basidiomycota</taxon>
        <taxon>Agaricomycotina</taxon>
        <taxon>Tremellomycetes</taxon>
        <taxon>Tremellales</taxon>
        <taxon>Cuniculitremaceae</taxon>
        <taxon>Kockovaella</taxon>
    </lineage>
</organism>
<dbReference type="InterPro" id="IPR002828">
    <property type="entry name" value="SurE-like_Pase/nucleotidase"/>
</dbReference>
<dbReference type="PANTHER" id="PTHR47551">
    <property type="entry name" value="TUBULIN--TYROSINE LIGASE PBY1-RELATED"/>
    <property type="match status" value="1"/>
</dbReference>
<dbReference type="GO" id="GO:0016787">
    <property type="term" value="F:hydrolase activity"/>
    <property type="evidence" value="ECO:0007669"/>
    <property type="project" value="InterPro"/>
</dbReference>
<dbReference type="STRING" id="4999.A0A1Y1UI75"/>
<feature type="region of interest" description="Disordered" evidence="1">
    <location>
        <begin position="275"/>
        <end position="303"/>
    </location>
</feature>
<dbReference type="InterPro" id="IPR036523">
    <property type="entry name" value="SurE-like_sf"/>
</dbReference>
<dbReference type="EMBL" id="NBSH01000007">
    <property type="protein sequence ID" value="ORX36795.1"/>
    <property type="molecule type" value="Genomic_DNA"/>
</dbReference>
<evidence type="ECO:0000313" key="4">
    <source>
        <dbReference type="Proteomes" id="UP000193218"/>
    </source>
</evidence>
<evidence type="ECO:0000259" key="2">
    <source>
        <dbReference type="Pfam" id="PF01975"/>
    </source>
</evidence>
<protein>
    <submittedName>
        <fullName evidence="3">Survival protein sure-like phosphatase/nucleotidase</fullName>
    </submittedName>
</protein>
<dbReference type="InParanoid" id="A0A1Y1UI75"/>
<gene>
    <name evidence="3" type="ORF">BD324DRAFT_651277</name>
</gene>
<evidence type="ECO:0000256" key="1">
    <source>
        <dbReference type="SAM" id="MobiDB-lite"/>
    </source>
</evidence>
<evidence type="ECO:0000313" key="3">
    <source>
        <dbReference type="EMBL" id="ORX36795.1"/>
    </source>
</evidence>
<proteinExistence type="predicted"/>
<dbReference type="Gene3D" id="3.40.1210.10">
    <property type="entry name" value="Survival protein SurE-like phosphatase/nucleotidase"/>
    <property type="match status" value="1"/>
</dbReference>
<dbReference type="AlphaFoldDB" id="A0A1Y1UI75"/>
<dbReference type="PANTHER" id="PTHR47551:SF1">
    <property type="entry name" value="TUBULIN--TYROSINE LIGASE PBY1-RELATED"/>
    <property type="match status" value="1"/>
</dbReference>
<feature type="compositionally biased region" description="Low complexity" evidence="1">
    <location>
        <begin position="275"/>
        <end position="287"/>
    </location>
</feature>
<name>A0A1Y1UI75_9TREE</name>